<dbReference type="GO" id="GO:1990269">
    <property type="term" value="F:RNA polymerase II C-terminal domain phosphoserine binding"/>
    <property type="evidence" value="ECO:0007669"/>
    <property type="project" value="TreeGrafter"/>
</dbReference>
<feature type="region of interest" description="Disordered" evidence="5">
    <location>
        <begin position="512"/>
        <end position="536"/>
    </location>
</feature>
<dbReference type="OrthoDB" id="166375at2759"/>
<feature type="compositionally biased region" description="Basic and acidic residues" evidence="5">
    <location>
        <begin position="134"/>
        <end position="167"/>
    </location>
</feature>
<dbReference type="SUPFAM" id="SSF159042">
    <property type="entry name" value="Plus3-like"/>
    <property type="match status" value="1"/>
</dbReference>
<dbReference type="InterPro" id="IPR004343">
    <property type="entry name" value="Plus-3_dom"/>
</dbReference>
<keyword evidence="8" id="KW-1185">Reference proteome</keyword>
<dbReference type="GeneID" id="38786724"/>
<evidence type="ECO:0000313" key="8">
    <source>
        <dbReference type="Proteomes" id="UP000287166"/>
    </source>
</evidence>
<dbReference type="EMBL" id="BFAD01000017">
    <property type="protein sequence ID" value="GBE89807.1"/>
    <property type="molecule type" value="Genomic_DNA"/>
</dbReference>
<feature type="compositionally biased region" description="Basic residues" evidence="5">
    <location>
        <begin position="21"/>
        <end position="37"/>
    </location>
</feature>
<evidence type="ECO:0000256" key="3">
    <source>
        <dbReference type="ARBA" id="ARBA00023163"/>
    </source>
</evidence>
<dbReference type="STRING" id="139825.A0A401H5T5"/>
<comment type="subcellular location">
    <subcellularLocation>
        <location evidence="1">Nucleus</location>
    </subcellularLocation>
</comment>
<dbReference type="PROSITE" id="PS51360">
    <property type="entry name" value="PLUS3"/>
    <property type="match status" value="1"/>
</dbReference>
<evidence type="ECO:0000256" key="4">
    <source>
        <dbReference type="ARBA" id="ARBA00023242"/>
    </source>
</evidence>
<dbReference type="PANTHER" id="PTHR13115:SF8">
    <property type="entry name" value="RNA POLYMERASE-ASSOCIATED PROTEIN RTF1 HOMOLOG"/>
    <property type="match status" value="1"/>
</dbReference>
<keyword evidence="3" id="KW-0804">Transcription</keyword>
<reference evidence="7 8" key="1">
    <citation type="journal article" date="2018" name="Sci. Rep.">
        <title>Genome sequence of the cauliflower mushroom Sparassis crispa (Hanabiratake) and its association with beneficial usage.</title>
        <authorList>
            <person name="Kiyama R."/>
            <person name="Furutani Y."/>
            <person name="Kawaguchi K."/>
            <person name="Nakanishi T."/>
        </authorList>
    </citation>
    <scope>NUCLEOTIDE SEQUENCE [LARGE SCALE GENOMIC DNA]</scope>
</reference>
<dbReference type="Proteomes" id="UP000287166">
    <property type="component" value="Unassembled WGS sequence"/>
</dbReference>
<accession>A0A401H5T5</accession>
<feature type="compositionally biased region" description="Acidic residues" evidence="5">
    <location>
        <begin position="174"/>
        <end position="184"/>
    </location>
</feature>
<dbReference type="InterPro" id="IPR036128">
    <property type="entry name" value="Plus3-like_sf"/>
</dbReference>
<dbReference type="GO" id="GO:0003677">
    <property type="term" value="F:DNA binding"/>
    <property type="evidence" value="ECO:0007669"/>
    <property type="project" value="InterPro"/>
</dbReference>
<dbReference type="AlphaFoldDB" id="A0A401H5T5"/>
<keyword evidence="2" id="KW-0805">Transcription regulation</keyword>
<evidence type="ECO:0000256" key="1">
    <source>
        <dbReference type="ARBA" id="ARBA00004123"/>
    </source>
</evidence>
<feature type="compositionally biased region" description="Basic and acidic residues" evidence="5">
    <location>
        <begin position="437"/>
        <end position="452"/>
    </location>
</feature>
<dbReference type="GO" id="GO:0016593">
    <property type="term" value="C:Cdc73/Paf1 complex"/>
    <property type="evidence" value="ECO:0007669"/>
    <property type="project" value="TreeGrafter"/>
</dbReference>
<proteinExistence type="predicted"/>
<protein>
    <submittedName>
        <fullName evidence="7">RNA polymerase-associated protein</fullName>
    </submittedName>
</protein>
<evidence type="ECO:0000259" key="6">
    <source>
        <dbReference type="PROSITE" id="PS51360"/>
    </source>
</evidence>
<evidence type="ECO:0000256" key="2">
    <source>
        <dbReference type="ARBA" id="ARBA00023015"/>
    </source>
</evidence>
<organism evidence="7 8">
    <name type="scientific">Sparassis crispa</name>
    <dbReference type="NCBI Taxonomy" id="139825"/>
    <lineage>
        <taxon>Eukaryota</taxon>
        <taxon>Fungi</taxon>
        <taxon>Dikarya</taxon>
        <taxon>Basidiomycota</taxon>
        <taxon>Agaricomycotina</taxon>
        <taxon>Agaricomycetes</taxon>
        <taxon>Polyporales</taxon>
        <taxon>Sparassidaceae</taxon>
        <taxon>Sparassis</taxon>
    </lineage>
</organism>
<feature type="domain" description="Plus3" evidence="6">
    <location>
        <begin position="209"/>
        <end position="341"/>
    </location>
</feature>
<evidence type="ECO:0000256" key="5">
    <source>
        <dbReference type="SAM" id="MobiDB-lite"/>
    </source>
</evidence>
<keyword evidence="4" id="KW-0539">Nucleus</keyword>
<name>A0A401H5T5_9APHY</name>
<evidence type="ECO:0000313" key="7">
    <source>
        <dbReference type="EMBL" id="GBE89807.1"/>
    </source>
</evidence>
<dbReference type="PANTHER" id="PTHR13115">
    <property type="entry name" value="RNA POLYMERASE-ASSOCIATED PROTEIN RTF1 HOMOLOG"/>
    <property type="match status" value="1"/>
</dbReference>
<feature type="compositionally biased region" description="Acidic residues" evidence="5">
    <location>
        <begin position="1"/>
        <end position="13"/>
    </location>
</feature>
<comment type="caution">
    <text evidence="7">The sequence shown here is derived from an EMBL/GenBank/DDBJ whole genome shotgun (WGS) entry which is preliminary data.</text>
</comment>
<dbReference type="Gene3D" id="3.90.70.200">
    <property type="entry name" value="Plus-3 domain"/>
    <property type="match status" value="1"/>
</dbReference>
<feature type="region of interest" description="Disordered" evidence="5">
    <location>
        <begin position="1"/>
        <end position="188"/>
    </location>
</feature>
<feature type="compositionally biased region" description="Basic and acidic residues" evidence="5">
    <location>
        <begin position="67"/>
        <end position="105"/>
    </location>
</feature>
<feature type="compositionally biased region" description="Polar residues" evidence="5">
    <location>
        <begin position="462"/>
        <end position="478"/>
    </location>
</feature>
<dbReference type="Pfam" id="PF03126">
    <property type="entry name" value="Plus-3"/>
    <property type="match status" value="1"/>
</dbReference>
<dbReference type="FunCoup" id="A0A401H5T5">
    <property type="interactions" value="692"/>
</dbReference>
<dbReference type="InParanoid" id="A0A401H5T5"/>
<dbReference type="SMART" id="SM00719">
    <property type="entry name" value="Plus3"/>
    <property type="match status" value="1"/>
</dbReference>
<feature type="region of interest" description="Disordered" evidence="5">
    <location>
        <begin position="437"/>
        <end position="478"/>
    </location>
</feature>
<feature type="compositionally biased region" description="Acidic residues" evidence="5">
    <location>
        <begin position="42"/>
        <end position="58"/>
    </location>
</feature>
<gene>
    <name evidence="7" type="ORF">SCP_1701320</name>
</gene>
<sequence>MSDSEGDISDELLELAGATEKKRKKRQAKSSTPKRRKADVMVDSDSDSEEPESEEEDQTNPYPLEGKYIDDADRQRLMQMSEIEREELLAQRQEEMQRIQDKRNLDQMLKAQSGHGGEESVSKAAKRHHAVRGATKEKSKKLDELKAKRRAKDEKKRTRNSPKRDRSSSPVDMEMSDEEEEEEGMISKYEELEEKERKMYDKHKSEDEVATIFDLEKCRLSRDMLAKQCMNPWFEEYVKGAYVRYLIGQKNGQPVYRVCEIASVSSTNTKTYKINDTLVNEELELKHGSSIRRFPMDKVSNGPFTQKEFDRLTSTLELDKLKMPSKQQLEKKSAQMKKLADQRMTESDITAMLARKSQLNAANTNKSRFSGVSMTIERSRLMQERTLAFRRQDYDQVSIIDMKLAELDASAPHRPESHSQHIDDVLTRVNERNRKANMEAVRKAEQQEAERKRRERKLLAANTASGTATPTLSTDPSTRLKTVPKLMISRPGTPAMPGTAPGTPSLLADAATSRAATPLAPSALSEKTPPNSLSNKTNFEASVMKTLEIDLGDF</sequence>
<dbReference type="RefSeq" id="XP_027620720.1">
    <property type="nucleotide sequence ID" value="XM_027764919.1"/>
</dbReference>